<dbReference type="STRING" id="767817.Desgi_2894"/>
<dbReference type="EMBL" id="CP003273">
    <property type="protein sequence ID" value="AGL02293.1"/>
    <property type="molecule type" value="Genomic_DNA"/>
</dbReference>
<protein>
    <recommendedName>
        <fullName evidence="3">DUF3156 family protein</fullName>
    </recommendedName>
</protein>
<evidence type="ECO:0000313" key="1">
    <source>
        <dbReference type="EMBL" id="AGL02293.1"/>
    </source>
</evidence>
<dbReference type="KEGG" id="dgi:Desgi_2894"/>
<gene>
    <name evidence="1" type="ORF">Desgi_2894</name>
</gene>
<accession>R4KGF0</accession>
<dbReference type="Proteomes" id="UP000013520">
    <property type="component" value="Chromosome"/>
</dbReference>
<dbReference type="AlphaFoldDB" id="R4KGF0"/>
<reference evidence="1 2" key="1">
    <citation type="submission" date="2012-01" db="EMBL/GenBank/DDBJ databases">
        <title>Complete sequence of Desulfotomaculum gibsoniae DSM 7213.</title>
        <authorList>
            <consortium name="US DOE Joint Genome Institute"/>
            <person name="Lucas S."/>
            <person name="Han J."/>
            <person name="Lapidus A."/>
            <person name="Cheng J.-F."/>
            <person name="Goodwin L."/>
            <person name="Pitluck S."/>
            <person name="Peters L."/>
            <person name="Ovchinnikova G."/>
            <person name="Teshima H."/>
            <person name="Detter J.C."/>
            <person name="Han C."/>
            <person name="Tapia R."/>
            <person name="Land M."/>
            <person name="Hauser L."/>
            <person name="Kyrpides N."/>
            <person name="Ivanova N."/>
            <person name="Pagani I."/>
            <person name="Parshina S."/>
            <person name="Plugge C."/>
            <person name="Muyzer G."/>
            <person name="Kuever J."/>
            <person name="Ivanova A."/>
            <person name="Nazina T."/>
            <person name="Klenk H.-P."/>
            <person name="Brambilla E."/>
            <person name="Spring S."/>
            <person name="Stams A.F."/>
            <person name="Woyke T."/>
        </authorList>
    </citation>
    <scope>NUCLEOTIDE SEQUENCE [LARGE SCALE GENOMIC DNA]</scope>
    <source>
        <strain evidence="1 2">DSM 7213</strain>
    </source>
</reference>
<organism evidence="1 2">
    <name type="scientific">Desulfoscipio gibsoniae DSM 7213</name>
    <dbReference type="NCBI Taxonomy" id="767817"/>
    <lineage>
        <taxon>Bacteria</taxon>
        <taxon>Bacillati</taxon>
        <taxon>Bacillota</taxon>
        <taxon>Clostridia</taxon>
        <taxon>Eubacteriales</taxon>
        <taxon>Desulfallaceae</taxon>
        <taxon>Desulfoscipio</taxon>
    </lineage>
</organism>
<dbReference type="RefSeq" id="WP_006520856.1">
    <property type="nucleotide sequence ID" value="NC_021184.1"/>
</dbReference>
<dbReference type="OrthoDB" id="6866841at2"/>
<dbReference type="HOGENOM" id="CLU_1438949_0_0_9"/>
<dbReference type="InterPro" id="IPR021500">
    <property type="entry name" value="DUF3156"/>
</dbReference>
<proteinExistence type="predicted"/>
<dbReference type="Pfam" id="PF11354">
    <property type="entry name" value="DUF3156"/>
    <property type="match status" value="1"/>
</dbReference>
<name>R4KGF0_9FIRM</name>
<sequence>MKQKIDGYARTSLGFIAKEFGAYLGKMEADPDGVVFTAPPGSLSQVRITNNKKKFLLGGLFALEIIGEIPLKGLVRDNCPIRLHYRGSLLKGKAYFQDRQGVHKAIVSRLNNDAELIRTLSQLDLEKGEIWVDDDKYTIKLSPLGGSYMYMMIPPLRYTGSLPKKEINRLYAALARASEILKTGRPAV</sequence>
<evidence type="ECO:0008006" key="3">
    <source>
        <dbReference type="Google" id="ProtNLM"/>
    </source>
</evidence>
<evidence type="ECO:0000313" key="2">
    <source>
        <dbReference type="Proteomes" id="UP000013520"/>
    </source>
</evidence>
<keyword evidence="2" id="KW-1185">Reference proteome</keyword>